<dbReference type="InterPro" id="IPR016155">
    <property type="entry name" value="Mopterin_synth/thiamin_S_b"/>
</dbReference>
<dbReference type="Proteomes" id="UP000321353">
    <property type="component" value="Chromosome"/>
</dbReference>
<keyword evidence="3" id="KW-1185">Reference proteome</keyword>
<sequence length="73" mass="8145">MKVLLINNDGAGFADYIDVQDNTSVQDLFNQRIGAARESNYLIRVNRLPVPRDQILQEGDRISITPTKIEGAS</sequence>
<evidence type="ECO:0000313" key="3">
    <source>
        <dbReference type="Proteomes" id="UP000321353"/>
    </source>
</evidence>
<name>A0A5B9MBH3_9BACT</name>
<dbReference type="KEGG" id="smam:Mal15_19200"/>
<evidence type="ECO:0008006" key="4">
    <source>
        <dbReference type="Google" id="ProtNLM"/>
    </source>
</evidence>
<evidence type="ECO:0000313" key="2">
    <source>
        <dbReference type="EMBL" id="QEF97889.1"/>
    </source>
</evidence>
<dbReference type="SUPFAM" id="SSF54285">
    <property type="entry name" value="MoaD/ThiS"/>
    <property type="match status" value="1"/>
</dbReference>
<gene>
    <name evidence="1" type="ORF">Mal15_19200</name>
    <name evidence="2" type="ORF">Mal15_19350</name>
</gene>
<dbReference type="EMBL" id="CP036264">
    <property type="protein sequence ID" value="QEF97889.1"/>
    <property type="molecule type" value="Genomic_DNA"/>
</dbReference>
<dbReference type="KEGG" id="smam:Mal15_19350"/>
<reference evidence="2 3" key="1">
    <citation type="submission" date="2019-02" db="EMBL/GenBank/DDBJ databases">
        <title>Planctomycetal bacteria perform biofilm scaping via a novel small molecule.</title>
        <authorList>
            <person name="Jeske O."/>
            <person name="Boedeker C."/>
            <person name="Wiegand S."/>
            <person name="Breitling P."/>
            <person name="Kallscheuer N."/>
            <person name="Jogler M."/>
            <person name="Rohde M."/>
            <person name="Petersen J."/>
            <person name="Medema M.H."/>
            <person name="Surup F."/>
            <person name="Jogler C."/>
        </authorList>
    </citation>
    <scope>NUCLEOTIDE SEQUENCE [LARGE SCALE GENOMIC DNA]</scope>
    <source>
        <strain evidence="2 3">Mal15</strain>
    </source>
</reference>
<accession>A0A5B9MBH3</accession>
<dbReference type="EMBL" id="CP036264">
    <property type="protein sequence ID" value="QEF97874.1"/>
    <property type="molecule type" value="Genomic_DNA"/>
</dbReference>
<dbReference type="AlphaFoldDB" id="A0A5B9MBH3"/>
<organism evidence="2 3">
    <name type="scientific">Stieleria maiorica</name>
    <dbReference type="NCBI Taxonomy" id="2795974"/>
    <lineage>
        <taxon>Bacteria</taxon>
        <taxon>Pseudomonadati</taxon>
        <taxon>Planctomycetota</taxon>
        <taxon>Planctomycetia</taxon>
        <taxon>Pirellulales</taxon>
        <taxon>Pirellulaceae</taxon>
        <taxon>Stieleria</taxon>
    </lineage>
</organism>
<dbReference type="RefSeq" id="WP_147867481.1">
    <property type="nucleotide sequence ID" value="NZ_CP036264.1"/>
</dbReference>
<protein>
    <recommendedName>
        <fullName evidence="4">Molybdopterin converting factor</fullName>
    </recommendedName>
</protein>
<proteinExistence type="predicted"/>
<evidence type="ECO:0000313" key="1">
    <source>
        <dbReference type="EMBL" id="QEF97874.1"/>
    </source>
</evidence>